<proteinExistence type="inferred from homology"/>
<keyword evidence="2 8" id="KW-0853">WD repeat</keyword>
<reference evidence="10 11" key="1">
    <citation type="submission" date="2016-10" db="EMBL/GenBank/DDBJ databases">
        <title>The genome of Paramicrosporidium saccamoebae is the missing link in understanding Cryptomycota and Microsporidia evolution.</title>
        <authorList>
            <person name="Quandt C.A."/>
            <person name="Beaudet D."/>
            <person name="Corsaro D."/>
            <person name="Michel R."/>
            <person name="Corradi N."/>
            <person name="James T."/>
        </authorList>
    </citation>
    <scope>NUCLEOTIDE SEQUENCE [LARGE SCALE GENOMIC DNA]</scope>
    <source>
        <strain evidence="10 11">KSL3</strain>
    </source>
</reference>
<evidence type="ECO:0000256" key="9">
    <source>
        <dbReference type="SAM" id="SignalP"/>
    </source>
</evidence>
<gene>
    <name evidence="10" type="ORF">PSACC_01139</name>
</gene>
<evidence type="ECO:0000256" key="8">
    <source>
        <dbReference type="PROSITE-ProRule" id="PRU00221"/>
    </source>
</evidence>
<organism evidence="10 11">
    <name type="scientific">Paramicrosporidium saccamoebae</name>
    <dbReference type="NCBI Taxonomy" id="1246581"/>
    <lineage>
        <taxon>Eukaryota</taxon>
        <taxon>Fungi</taxon>
        <taxon>Fungi incertae sedis</taxon>
        <taxon>Cryptomycota</taxon>
        <taxon>Cryptomycota incertae sedis</taxon>
        <taxon>Paramicrosporidium</taxon>
    </lineage>
</organism>
<evidence type="ECO:0000256" key="7">
    <source>
        <dbReference type="ARBA" id="ARBA00047551"/>
    </source>
</evidence>
<dbReference type="AlphaFoldDB" id="A0A2H9TMR4"/>
<comment type="catalytic activity">
    <reaction evidence="7">
        <text>diphthine methyl ester-[translation elongation factor 2] + H2O = diphthine-[translation elongation factor 2] + methanol + H(+)</text>
        <dbReference type="Rhea" id="RHEA:42656"/>
        <dbReference type="Rhea" id="RHEA-COMP:10172"/>
        <dbReference type="Rhea" id="RHEA-COMP:10173"/>
        <dbReference type="ChEBI" id="CHEBI:15377"/>
        <dbReference type="ChEBI" id="CHEBI:15378"/>
        <dbReference type="ChEBI" id="CHEBI:17790"/>
        <dbReference type="ChEBI" id="CHEBI:79005"/>
        <dbReference type="ChEBI" id="CHEBI:82696"/>
        <dbReference type="EC" id="3.1.1.97"/>
    </reaction>
</comment>
<evidence type="ECO:0000313" key="11">
    <source>
        <dbReference type="Proteomes" id="UP000240830"/>
    </source>
</evidence>
<dbReference type="Pfam" id="PF00400">
    <property type="entry name" value="WD40"/>
    <property type="match status" value="2"/>
</dbReference>
<dbReference type="Proteomes" id="UP000240830">
    <property type="component" value="Unassembled WGS sequence"/>
</dbReference>
<comment type="caution">
    <text evidence="10">The sequence shown here is derived from an EMBL/GenBank/DDBJ whole genome shotgun (WGS) entry which is preliminary data.</text>
</comment>
<evidence type="ECO:0000313" key="10">
    <source>
        <dbReference type="EMBL" id="PJF19043.1"/>
    </source>
</evidence>
<dbReference type="PANTHER" id="PTHR46042">
    <property type="entry name" value="DIPHTHINE METHYLTRANSFERASE"/>
    <property type="match status" value="1"/>
</dbReference>
<dbReference type="GO" id="GO:0017183">
    <property type="term" value="P:protein histidyl modification to diphthamide"/>
    <property type="evidence" value="ECO:0007669"/>
    <property type="project" value="TreeGrafter"/>
</dbReference>
<feature type="repeat" description="WD" evidence="8">
    <location>
        <begin position="905"/>
        <end position="947"/>
    </location>
</feature>
<dbReference type="InterPro" id="IPR001680">
    <property type="entry name" value="WD40_rpt"/>
</dbReference>
<evidence type="ECO:0000256" key="1">
    <source>
        <dbReference type="ARBA" id="ARBA00005156"/>
    </source>
</evidence>
<dbReference type="GO" id="GO:0061685">
    <property type="term" value="F:diphthine methylesterase activity"/>
    <property type="evidence" value="ECO:0007669"/>
    <property type="project" value="UniProtKB-EC"/>
</dbReference>
<comment type="pathway">
    <text evidence="1">Protein modification; peptidyl-diphthamide biosynthesis.</text>
</comment>
<keyword evidence="9" id="KW-0732">Signal</keyword>
<dbReference type="SUPFAM" id="SSF50978">
    <property type="entry name" value="WD40 repeat-like"/>
    <property type="match status" value="1"/>
</dbReference>
<comment type="similarity">
    <text evidence="5">Belongs to the DPH7 family.</text>
</comment>
<dbReference type="EC" id="3.1.1.97" evidence="6"/>
<dbReference type="PROSITE" id="PS50082">
    <property type="entry name" value="WD_REPEATS_2"/>
    <property type="match status" value="1"/>
</dbReference>
<sequence length="1072" mass="117006">MNQQRKLGYFLSFLLFASDFVDAEWSILSSIGKEKNRWIPDISSYAANAYNNVTSTFAPTVEETGGWMPDVSGYASNAYETAKATFSPTVDETSWWVPDVTGYASSAYNNVTSAFAPAVEETGSWVPDVTGYASSAYNNVTSSLAPTVEETGGWIPDVTGYASSAYENVTSALSPAAEDASGWIPDISEYTSNAYNAAKSALSPTAEETSGWIPDISEYTSSAYDTAKSVFSPAAEETSGWIPDVTGYASSAYETAKSALSPAAEEARYTSSAYETAKSYIPSTAPSEPSTISGYATRMYDSTSSYLRGGSSAPQDGALDQLYQVATGYFDTISTHGHEMANQFLNASMSEQATVVAIAAVLVYAAYNYKAIISSVKNAVTSAGSWILRNVKSATTTTSKAISELFALISLATIRLGHQILPYSLSAFIPAWVKHGISLRDYVGFVGQAVATNQTDTLDVLIGLSTTIISPNDLVPTAQSAPSDKTNRVIPENAAMKIMEQIVRPSVPAFIVDKFLDSAKLGPTYHLMTAMKERCNKFSILYQAEIALIFGTHGRVGALSVLRRQPTERIEPQFLTFYRLLIEALFTPNSTDAIEKLGKSYEGLKQINLNITPLHLQLLDMLVSKGQCLLDKNVNPRVCRMAIQYIQPMIQGVSIVGAHSPHLAYLQPITNALTRESFFNAQKDDYAMLAIAIRAFQNDQAALKQLNCGRDLACKVLKDLSNKSPLPDPCGTHNSETILVENMPQWIDAHAEMDNSAKEKFVAGLIYMLANVHPDTLPKWVYYKQSLADAFNSSIQKHCAARNLQARATMNHLEMVEKIHGPGVLDVKWTGGADKSCSGVWACSDGSVSMGVFDPTMEKLQVQSTFDLDAESITMACDMNNDLIAAAMSSGAVILCTKAGDVHAIKGHSLEAWTVAFDPHQPHILHSGGDDAKWRGWDLRSRDSAFTCSWHTAGVCSIQPHRTDANLIVTGSYDKHAASWDRRTLQQPLQTVKANSGVWKLRWHPSDDMRVLAACMYDGFYVFDMQPAHVYSKYDPQALSYGCSWLNAATAVTCSFYNHQVQLWKVDNYNDK</sequence>
<keyword evidence="3" id="KW-0677">Repeat</keyword>
<evidence type="ECO:0000256" key="3">
    <source>
        <dbReference type="ARBA" id="ARBA00022737"/>
    </source>
</evidence>
<accession>A0A2H9TMR4</accession>
<protein>
    <recommendedName>
        <fullName evidence="6">methylated diphthine methylhydrolase</fullName>
        <ecNumber evidence="6">3.1.1.97</ecNumber>
    </recommendedName>
</protein>
<evidence type="ECO:0000256" key="4">
    <source>
        <dbReference type="ARBA" id="ARBA00022801"/>
    </source>
</evidence>
<dbReference type="InterPro" id="IPR052415">
    <property type="entry name" value="Diphthine_MTase"/>
</dbReference>
<name>A0A2H9TMR4_9FUNG</name>
<dbReference type="PANTHER" id="PTHR46042:SF1">
    <property type="entry name" value="DIPHTHINE METHYLTRANSFERASE"/>
    <property type="match status" value="1"/>
</dbReference>
<dbReference type="SMART" id="SM00320">
    <property type="entry name" value="WD40"/>
    <property type="match status" value="3"/>
</dbReference>
<dbReference type="GO" id="GO:0005737">
    <property type="term" value="C:cytoplasm"/>
    <property type="evidence" value="ECO:0007669"/>
    <property type="project" value="TreeGrafter"/>
</dbReference>
<dbReference type="OrthoDB" id="1930760at2759"/>
<feature type="signal peptide" evidence="9">
    <location>
        <begin position="1"/>
        <end position="23"/>
    </location>
</feature>
<dbReference type="InterPro" id="IPR036322">
    <property type="entry name" value="WD40_repeat_dom_sf"/>
</dbReference>
<dbReference type="STRING" id="1246581.A0A2H9TMR4"/>
<dbReference type="InterPro" id="IPR015943">
    <property type="entry name" value="WD40/YVTN_repeat-like_dom_sf"/>
</dbReference>
<keyword evidence="11" id="KW-1185">Reference proteome</keyword>
<feature type="chain" id="PRO_5014159531" description="methylated diphthine methylhydrolase" evidence="9">
    <location>
        <begin position="24"/>
        <end position="1072"/>
    </location>
</feature>
<evidence type="ECO:0000256" key="2">
    <source>
        <dbReference type="ARBA" id="ARBA00022574"/>
    </source>
</evidence>
<dbReference type="Gene3D" id="2.130.10.10">
    <property type="entry name" value="YVTN repeat-like/Quinoprotein amine dehydrogenase"/>
    <property type="match status" value="1"/>
</dbReference>
<dbReference type="EMBL" id="MTSL01000084">
    <property type="protein sequence ID" value="PJF19043.1"/>
    <property type="molecule type" value="Genomic_DNA"/>
</dbReference>
<evidence type="ECO:0000256" key="6">
    <source>
        <dbReference type="ARBA" id="ARBA00039131"/>
    </source>
</evidence>
<evidence type="ECO:0000256" key="5">
    <source>
        <dbReference type="ARBA" id="ARBA00038092"/>
    </source>
</evidence>
<keyword evidence="4" id="KW-0378">Hydrolase</keyword>